<proteinExistence type="inferred from homology"/>
<dbReference type="InterPro" id="IPR051910">
    <property type="entry name" value="ComF/GntX_DNA_util-trans"/>
</dbReference>
<organism evidence="3 4">
    <name type="scientific">Thauera phenolivorans</name>
    <dbReference type="NCBI Taxonomy" id="1792543"/>
    <lineage>
        <taxon>Bacteria</taxon>
        <taxon>Pseudomonadati</taxon>
        <taxon>Pseudomonadota</taxon>
        <taxon>Betaproteobacteria</taxon>
        <taxon>Rhodocyclales</taxon>
        <taxon>Zoogloeaceae</taxon>
        <taxon>Thauera</taxon>
    </lineage>
</organism>
<dbReference type="Gene3D" id="3.40.50.2020">
    <property type="match status" value="1"/>
</dbReference>
<evidence type="ECO:0000313" key="3">
    <source>
        <dbReference type="EMBL" id="NLF53207.1"/>
    </source>
</evidence>
<protein>
    <submittedName>
        <fullName evidence="3">ComF family protein</fullName>
    </submittedName>
</protein>
<comment type="similarity">
    <text evidence="1">Belongs to the ComF/GntX family.</text>
</comment>
<dbReference type="EMBL" id="JAAYYV010000056">
    <property type="protein sequence ID" value="NLF53207.1"/>
    <property type="molecule type" value="Genomic_DNA"/>
</dbReference>
<evidence type="ECO:0000259" key="2">
    <source>
        <dbReference type="Pfam" id="PF00156"/>
    </source>
</evidence>
<dbReference type="Pfam" id="PF00156">
    <property type="entry name" value="Pribosyltran"/>
    <property type="match status" value="1"/>
</dbReference>
<evidence type="ECO:0000313" key="4">
    <source>
        <dbReference type="Proteomes" id="UP000536534"/>
    </source>
</evidence>
<dbReference type="PANTHER" id="PTHR47505">
    <property type="entry name" value="DNA UTILIZATION PROTEIN YHGH"/>
    <property type="match status" value="1"/>
</dbReference>
<gene>
    <name evidence="3" type="ORF">GX576_02140</name>
</gene>
<dbReference type="AlphaFoldDB" id="A0A7X7LTP2"/>
<comment type="caution">
    <text evidence="3">The sequence shown here is derived from an EMBL/GenBank/DDBJ whole genome shotgun (WGS) entry which is preliminary data.</text>
</comment>
<dbReference type="SUPFAM" id="SSF53271">
    <property type="entry name" value="PRTase-like"/>
    <property type="match status" value="1"/>
</dbReference>
<dbReference type="Proteomes" id="UP000536534">
    <property type="component" value="Unassembled WGS sequence"/>
</dbReference>
<accession>A0A7X7LTP2</accession>
<dbReference type="CDD" id="cd06223">
    <property type="entry name" value="PRTases_typeI"/>
    <property type="match status" value="1"/>
</dbReference>
<dbReference type="PANTHER" id="PTHR47505:SF1">
    <property type="entry name" value="DNA UTILIZATION PROTEIN YHGH"/>
    <property type="match status" value="1"/>
</dbReference>
<sequence length="229" mass="24559">MLPEVAGSLLAQDCFLCGSAAGRVLVCDACRAELPAHPALCCPVCALPGTSDGRCAACRAAPPAFDASLAVFDYRFPLDVMLQALKYGHRLALARFFGEALRERASARAAAADLIVPMPLHRRRLQERGFNQAVEVARPLARACGVPLELDRLRRVRDTPAQATLARAERLGNLRGAFRCDAELSGLRIVVVDDVMTTGASLDAVARCLKERGAARVENLVLARTPSPD</sequence>
<dbReference type="InterPro" id="IPR029057">
    <property type="entry name" value="PRTase-like"/>
</dbReference>
<name>A0A7X7LTP2_9RHOO</name>
<feature type="domain" description="Phosphoribosyltransferase" evidence="2">
    <location>
        <begin position="133"/>
        <end position="227"/>
    </location>
</feature>
<dbReference type="InterPro" id="IPR000836">
    <property type="entry name" value="PRTase_dom"/>
</dbReference>
<dbReference type="OrthoDB" id="9793412at2"/>
<evidence type="ECO:0000256" key="1">
    <source>
        <dbReference type="ARBA" id="ARBA00008007"/>
    </source>
</evidence>
<reference evidence="3 4" key="1">
    <citation type="journal article" date="2020" name="Biotechnol. Biofuels">
        <title>New insights from the biogas microbiome by comprehensive genome-resolved metagenomics of nearly 1600 species originating from multiple anaerobic digesters.</title>
        <authorList>
            <person name="Campanaro S."/>
            <person name="Treu L."/>
            <person name="Rodriguez-R L.M."/>
            <person name="Kovalovszki A."/>
            <person name="Ziels R.M."/>
            <person name="Maus I."/>
            <person name="Zhu X."/>
            <person name="Kougias P.G."/>
            <person name="Basile A."/>
            <person name="Luo G."/>
            <person name="Schluter A."/>
            <person name="Konstantinidis K.T."/>
            <person name="Angelidaki I."/>
        </authorList>
    </citation>
    <scope>NUCLEOTIDE SEQUENCE [LARGE SCALE GENOMIC DNA]</scope>
    <source>
        <strain evidence="3">AS06rmzACSIP_256</strain>
    </source>
</reference>